<dbReference type="SMART" id="SM00228">
    <property type="entry name" value="PDZ"/>
    <property type="match status" value="1"/>
</dbReference>
<dbReference type="PROSITE" id="PS50106">
    <property type="entry name" value="PDZ"/>
    <property type="match status" value="1"/>
</dbReference>
<dbReference type="InterPro" id="IPR001478">
    <property type="entry name" value="PDZ"/>
</dbReference>
<dbReference type="SUPFAM" id="SSF52096">
    <property type="entry name" value="ClpP/crotonase"/>
    <property type="match status" value="1"/>
</dbReference>
<reference evidence="2 3" key="1">
    <citation type="journal article" date="2015" name="Nature">
        <title>rRNA introns, odd ribosomes, and small enigmatic genomes across a large radiation of phyla.</title>
        <authorList>
            <person name="Brown C.T."/>
            <person name="Hug L.A."/>
            <person name="Thomas B.C."/>
            <person name="Sharon I."/>
            <person name="Castelle C.J."/>
            <person name="Singh A."/>
            <person name="Wilkins M.J."/>
            <person name="Williams K.H."/>
            <person name="Banfield J.F."/>
        </authorList>
    </citation>
    <scope>NUCLEOTIDE SEQUENCE [LARGE SCALE GENOMIC DNA]</scope>
</reference>
<dbReference type="InterPro" id="IPR041489">
    <property type="entry name" value="PDZ_6"/>
</dbReference>
<dbReference type="InterPro" id="IPR005151">
    <property type="entry name" value="Tail-specific_protease"/>
</dbReference>
<evidence type="ECO:0000259" key="1">
    <source>
        <dbReference type="PROSITE" id="PS50106"/>
    </source>
</evidence>
<dbReference type="GO" id="GO:0008236">
    <property type="term" value="F:serine-type peptidase activity"/>
    <property type="evidence" value="ECO:0007669"/>
    <property type="project" value="InterPro"/>
</dbReference>
<dbReference type="Gene3D" id="2.30.42.10">
    <property type="match status" value="1"/>
</dbReference>
<dbReference type="CDD" id="cd06567">
    <property type="entry name" value="Peptidase_S41"/>
    <property type="match status" value="1"/>
</dbReference>
<dbReference type="GO" id="GO:0004175">
    <property type="term" value="F:endopeptidase activity"/>
    <property type="evidence" value="ECO:0007669"/>
    <property type="project" value="TreeGrafter"/>
</dbReference>
<dbReference type="PANTHER" id="PTHR32060">
    <property type="entry name" value="TAIL-SPECIFIC PROTEASE"/>
    <property type="match status" value="1"/>
</dbReference>
<dbReference type="SMART" id="SM00245">
    <property type="entry name" value="TSPc"/>
    <property type="match status" value="1"/>
</dbReference>
<evidence type="ECO:0000313" key="2">
    <source>
        <dbReference type="EMBL" id="KKQ75492.1"/>
    </source>
</evidence>
<proteinExistence type="predicted"/>
<dbReference type="PANTHER" id="PTHR32060:SF30">
    <property type="entry name" value="CARBOXY-TERMINAL PROCESSING PROTEASE CTPA"/>
    <property type="match status" value="1"/>
</dbReference>
<organism evidence="2 3">
    <name type="scientific">Candidatus Woesebacteria bacterium GW2011_GWB1_38_5b</name>
    <dbReference type="NCBI Taxonomy" id="1618569"/>
    <lineage>
        <taxon>Bacteria</taxon>
        <taxon>Candidatus Woeseibacteriota</taxon>
    </lineage>
</organism>
<dbReference type="GO" id="GO:0030288">
    <property type="term" value="C:outer membrane-bounded periplasmic space"/>
    <property type="evidence" value="ECO:0007669"/>
    <property type="project" value="TreeGrafter"/>
</dbReference>
<dbReference type="SUPFAM" id="SSF50156">
    <property type="entry name" value="PDZ domain-like"/>
    <property type="match status" value="1"/>
</dbReference>
<dbReference type="AlphaFoldDB" id="A0A0G0K9F6"/>
<dbReference type="Gene3D" id="3.90.226.10">
    <property type="entry name" value="2-enoyl-CoA Hydratase, Chain A, domain 1"/>
    <property type="match status" value="1"/>
</dbReference>
<protein>
    <submittedName>
        <fullName evidence="2">Peptidase S41A</fullName>
    </submittedName>
</protein>
<dbReference type="Pfam" id="PF17820">
    <property type="entry name" value="PDZ_6"/>
    <property type="match status" value="1"/>
</dbReference>
<dbReference type="Gene3D" id="3.30.750.44">
    <property type="match status" value="1"/>
</dbReference>
<sequence>MKQTLSSRQAISVIFLALILLLIGGVIGWQLKARGNINPQILEVYNLLQSEYNNDIDETKMIKALIASLDNPYSYYLDQETYERIQEENKGNYKGIGILYSFQNSKLIVTEVFPDSPAQKAGLKSGYEIFTINGQPVSKMENVFEISKILRGNSQGGVRLNDITITKGSFYIPNITFRELENNIGYLKIYRFGSNLEKELQAITTKKLVIDLRNNTGGNTEKSLWFTDQFLPEGVISKEKLWDDPLKENKSKSGDQFENIELVVLINKETSSAAETVAAALRDNNRAKLIGEKTYGKSTVGSTYELSDGSAIHLSIGEWFRSNGESINGNGVKPDIEVEDKDDQILQAALNLLSS</sequence>
<dbReference type="InterPro" id="IPR029045">
    <property type="entry name" value="ClpP/crotonase-like_dom_sf"/>
</dbReference>
<feature type="domain" description="PDZ" evidence="1">
    <location>
        <begin position="82"/>
        <end position="143"/>
    </location>
</feature>
<dbReference type="GO" id="GO:0006508">
    <property type="term" value="P:proteolysis"/>
    <property type="evidence" value="ECO:0007669"/>
    <property type="project" value="InterPro"/>
</dbReference>
<dbReference type="Proteomes" id="UP000034181">
    <property type="component" value="Unassembled WGS sequence"/>
</dbReference>
<dbReference type="InterPro" id="IPR036034">
    <property type="entry name" value="PDZ_sf"/>
</dbReference>
<dbReference type="Pfam" id="PF03572">
    <property type="entry name" value="Peptidase_S41"/>
    <property type="match status" value="1"/>
</dbReference>
<evidence type="ECO:0000313" key="3">
    <source>
        <dbReference type="Proteomes" id="UP000034181"/>
    </source>
</evidence>
<gene>
    <name evidence="2" type="ORF">US96_C0010G0008</name>
</gene>
<accession>A0A0G0K9F6</accession>
<name>A0A0G0K9F6_9BACT</name>
<comment type="caution">
    <text evidence="2">The sequence shown here is derived from an EMBL/GenBank/DDBJ whole genome shotgun (WGS) entry which is preliminary data.</text>
</comment>
<dbReference type="GO" id="GO:0007165">
    <property type="term" value="P:signal transduction"/>
    <property type="evidence" value="ECO:0007669"/>
    <property type="project" value="TreeGrafter"/>
</dbReference>
<dbReference type="EMBL" id="LBUZ01000010">
    <property type="protein sequence ID" value="KKQ75492.1"/>
    <property type="molecule type" value="Genomic_DNA"/>
</dbReference>